<dbReference type="InterPro" id="IPR020103">
    <property type="entry name" value="PsdUridine_synth_cat_dom_sf"/>
</dbReference>
<feature type="domain" description="Pseudouridine synthase RsuA/RluA-like" evidence="2">
    <location>
        <begin position="372"/>
        <end position="519"/>
    </location>
</feature>
<comment type="caution">
    <text evidence="3">The sequence shown here is derived from an EMBL/GenBank/DDBJ whole genome shotgun (WGS) entry which is preliminary data.</text>
</comment>
<dbReference type="EMBL" id="AVGG01000018">
    <property type="protein sequence ID" value="ESU26520.1"/>
    <property type="molecule type" value="Genomic_DNA"/>
</dbReference>
<organism evidence="3 4">
    <name type="scientific">Flavobacterium limnosediminis JC2902</name>
    <dbReference type="NCBI Taxonomy" id="1341181"/>
    <lineage>
        <taxon>Bacteria</taxon>
        <taxon>Pseudomonadati</taxon>
        <taxon>Bacteroidota</taxon>
        <taxon>Flavobacteriia</taxon>
        <taxon>Flavobacteriales</taxon>
        <taxon>Flavobacteriaceae</taxon>
        <taxon>Flavobacterium</taxon>
    </lineage>
</organism>
<dbReference type="InterPro" id="IPR006145">
    <property type="entry name" value="PsdUridine_synth_RsuA/RluA"/>
</dbReference>
<evidence type="ECO:0000313" key="3">
    <source>
        <dbReference type="EMBL" id="ESU26520.1"/>
    </source>
</evidence>
<dbReference type="Proteomes" id="UP000018004">
    <property type="component" value="Unassembled WGS sequence"/>
</dbReference>
<evidence type="ECO:0000259" key="2">
    <source>
        <dbReference type="Pfam" id="PF00849"/>
    </source>
</evidence>
<dbReference type="InterPro" id="IPR006224">
    <property type="entry name" value="PsdUridine_synth_RluA-like_CS"/>
</dbReference>
<dbReference type="GO" id="GO:0000455">
    <property type="term" value="P:enzyme-directed rRNA pseudouridine synthesis"/>
    <property type="evidence" value="ECO:0007669"/>
    <property type="project" value="TreeGrafter"/>
</dbReference>
<dbReference type="PANTHER" id="PTHR21600:SF89">
    <property type="entry name" value="RIBOSOMAL LARGE SUBUNIT PSEUDOURIDINE SYNTHASE A"/>
    <property type="match status" value="1"/>
</dbReference>
<dbReference type="STRING" id="1341181.FLJC2902T_24910"/>
<evidence type="ECO:0000313" key="4">
    <source>
        <dbReference type="Proteomes" id="UP000018004"/>
    </source>
</evidence>
<dbReference type="PATRIC" id="fig|1341181.4.peg.2452"/>
<dbReference type="SUPFAM" id="SSF55120">
    <property type="entry name" value="Pseudouridine synthase"/>
    <property type="match status" value="1"/>
</dbReference>
<dbReference type="InterPro" id="IPR050188">
    <property type="entry name" value="RluA_PseudoU_synthase"/>
</dbReference>
<reference evidence="3 4" key="1">
    <citation type="submission" date="2013-08" db="EMBL/GenBank/DDBJ databases">
        <title>Flavobacterium limnosediminis JC2902 genome sequencing.</title>
        <authorList>
            <person name="Lee K."/>
            <person name="Yi H."/>
            <person name="Park S."/>
            <person name="Chun J."/>
        </authorList>
    </citation>
    <scope>NUCLEOTIDE SEQUENCE [LARGE SCALE GENOMIC DNA]</scope>
    <source>
        <strain evidence="3 4">JC2902</strain>
    </source>
</reference>
<evidence type="ECO:0000256" key="1">
    <source>
        <dbReference type="SAM" id="Coils"/>
    </source>
</evidence>
<dbReference type="RefSeq" id="WP_023580054.1">
    <property type="nucleotide sequence ID" value="NZ_AVGG01000018.1"/>
</dbReference>
<dbReference type="GO" id="GO:0003723">
    <property type="term" value="F:RNA binding"/>
    <property type="evidence" value="ECO:0007669"/>
    <property type="project" value="InterPro"/>
</dbReference>
<proteinExistence type="predicted"/>
<dbReference type="CDD" id="cd02869">
    <property type="entry name" value="PseudoU_synth_RluA_like"/>
    <property type="match status" value="1"/>
</dbReference>
<dbReference type="OrthoDB" id="9807829at2"/>
<accession>V6SQ15</accession>
<dbReference type="Pfam" id="PF00849">
    <property type="entry name" value="PseudoU_synth_2"/>
    <property type="match status" value="1"/>
</dbReference>
<feature type="coiled-coil region" evidence="1">
    <location>
        <begin position="148"/>
        <end position="182"/>
    </location>
</feature>
<gene>
    <name evidence="3" type="ORF">FLJC2902T_24910</name>
</gene>
<dbReference type="Gene3D" id="3.30.2350.10">
    <property type="entry name" value="Pseudouridine synthase"/>
    <property type="match status" value="1"/>
</dbReference>
<name>V6SQ15_9FLAO</name>
<dbReference type="PROSITE" id="PS01129">
    <property type="entry name" value="PSI_RLU"/>
    <property type="match status" value="1"/>
</dbReference>
<keyword evidence="1" id="KW-0175">Coiled coil</keyword>
<dbReference type="GO" id="GO:0009982">
    <property type="term" value="F:pseudouridine synthase activity"/>
    <property type="evidence" value="ECO:0007669"/>
    <property type="project" value="InterPro"/>
</dbReference>
<dbReference type="PANTHER" id="PTHR21600">
    <property type="entry name" value="MITOCHONDRIAL RNA PSEUDOURIDINE SYNTHASE"/>
    <property type="match status" value="1"/>
</dbReference>
<protein>
    <submittedName>
        <fullName evidence="3">23S RNA-specific pseudouridylate synthase</fullName>
    </submittedName>
</protein>
<keyword evidence="4" id="KW-1185">Reference proteome</keyword>
<sequence length="566" mass="64940">MNSSEISAQSCFIPFEGTIDSYTLPERFTFPFYYEPHPLSVLAAKELQEYLQNQTDWEHNFGLDESQEGLVIGKMFGVMVVRNQQNEIGYLAAFSGKLADKNVHPMFVPPIFDMLEEDSFFIKGIKELTQINTRIETLESNSEFIALTNELQTETAVAERKLEEQKIKMSEAKKARKLLRKKAEVEITDADSLEVYMNDLVRESLKDKFLLRELTEYLEDRLSETKKKLAVFTDEITFLKEERKQKSANLQQQLFDQYHFLNNRGETKSLCDIFEATALIKPPAAAGECAAPKLLQYAYLNNLQPIAMAEFWWGESPKSEIRKHGQFYPACRGKCEPILGHMLEGLSVDDNPLLANPALGVPIETVYEDDYLAVINKPAEFLSVPGINILDSVYERMKLKYPEATGPLIVHRLDMATSGLLLIAKDKDTHKLLQGQFIKRTVKKRYTALLNGIVTENEGEINLPLRIDLDDRPRQLVCYEYGKPAKTKWKVIERTKEQTRVHFWPITGRTHQLRMHASHALGLNCPIVGDDLYGTKANRLHLHAEWIEFRHPATKETMTFEVNPDF</sequence>
<dbReference type="GO" id="GO:0140098">
    <property type="term" value="F:catalytic activity, acting on RNA"/>
    <property type="evidence" value="ECO:0007669"/>
    <property type="project" value="UniProtKB-ARBA"/>
</dbReference>
<dbReference type="AlphaFoldDB" id="V6SQ15"/>
<dbReference type="eggNOG" id="COG0564">
    <property type="taxonomic scope" value="Bacteria"/>
</dbReference>